<protein>
    <submittedName>
        <fullName evidence="1">Uncharacterized protein</fullName>
    </submittedName>
</protein>
<proteinExistence type="predicted"/>
<dbReference type="HOGENOM" id="CLU_1110911_0_0_11"/>
<sequence>MTGSTPMTSTALAAALDDIDSVFNGFASPTESGCERCYLPEETAYLRTPYTRVPADLVRRFAFEGPGHFEDHAAVMRRLLPQTAHAMADGSLRGIGWSEHGLSRVDWWAWPPEQAAAVEAFVHAWWDDTLTTPEPPYPVPDVFETCATILDDLTPLLDRFRTQPVVEAHVVSCTRAWMFDLITDDSPFHWWHRGDDGVLVTALQSWLAAHAPACLRGQGEPDLAKKAELLALPYDDRWDHPNWTSASATN</sequence>
<dbReference type="AlphaFoldDB" id="B5I337"/>
<dbReference type="Proteomes" id="UP000002785">
    <property type="component" value="Chromosome"/>
</dbReference>
<evidence type="ECO:0000313" key="1">
    <source>
        <dbReference type="EMBL" id="EDY59492.2"/>
    </source>
</evidence>
<dbReference type="eggNOG" id="ENOG5033RZB">
    <property type="taxonomic scope" value="Bacteria"/>
</dbReference>
<reference evidence="1" key="1">
    <citation type="submission" date="2009-10" db="EMBL/GenBank/DDBJ databases">
        <title>The genome sequence of Streptomyces sviceus strain ATCC 29083.</title>
        <authorList>
            <consortium name="The Broad Institute Genome Sequencing Platform"/>
            <consortium name="Broad Institute Microbial Sequencing Center"/>
            <person name="Fischbach M."/>
            <person name="Godfrey P."/>
            <person name="Ward D."/>
            <person name="Young S."/>
            <person name="Zeng Q."/>
            <person name="Koehrsen M."/>
            <person name="Alvarado L."/>
            <person name="Berlin A.M."/>
            <person name="Bochicchio J."/>
            <person name="Borenstein D."/>
            <person name="Chapman S.B."/>
            <person name="Chen Z."/>
            <person name="Engels R."/>
            <person name="Freedman E."/>
            <person name="Gellesch M."/>
            <person name="Goldberg J."/>
            <person name="Griggs A."/>
            <person name="Gujja S."/>
            <person name="Heilman E.R."/>
            <person name="Heiman D.I."/>
            <person name="Hepburn T.A."/>
            <person name="Howarth C."/>
            <person name="Jen D."/>
            <person name="Larson L."/>
            <person name="Lewis B."/>
            <person name="Mehta T."/>
            <person name="Park D."/>
            <person name="Pearson M."/>
            <person name="Richards J."/>
            <person name="Roberts A."/>
            <person name="Saif S."/>
            <person name="Shea T.D."/>
            <person name="Shenoy N."/>
            <person name="Sisk P."/>
            <person name="Stolte C."/>
            <person name="Sykes S.N."/>
            <person name="Thomson T."/>
            <person name="Walk T."/>
            <person name="White J."/>
            <person name="Yandava C."/>
            <person name="Straight P."/>
            <person name="Clardy J."/>
            <person name="Hung D."/>
            <person name="Kolter R."/>
            <person name="Mekalanos J."/>
            <person name="Walker S."/>
            <person name="Walsh C.T."/>
            <person name="Wieland-Brown L.C."/>
            <person name="Haas B."/>
            <person name="Nusbaum C."/>
            <person name="Birren B."/>
        </authorList>
    </citation>
    <scope>NUCLEOTIDE SEQUENCE [LARGE SCALE GENOMIC DNA]</scope>
    <source>
        <strain evidence="1">ATCC 29083</strain>
    </source>
</reference>
<gene>
    <name evidence="1" type="ORF">SSEG_06221</name>
</gene>
<accession>B5I337</accession>
<evidence type="ECO:0000313" key="2">
    <source>
        <dbReference type="Proteomes" id="UP000002785"/>
    </source>
</evidence>
<name>B5I337_STRX2</name>
<organism evidence="1 2">
    <name type="scientific">Streptomyces sviceus (strain ATCC 29083 / DSM 924 / JCM 4929 / NBRC 13980 / NCIMB 11184 / NRRL 5439 / UC 5370)</name>
    <dbReference type="NCBI Taxonomy" id="463191"/>
    <lineage>
        <taxon>Bacteria</taxon>
        <taxon>Bacillati</taxon>
        <taxon>Actinomycetota</taxon>
        <taxon>Actinomycetes</taxon>
        <taxon>Kitasatosporales</taxon>
        <taxon>Streptomycetaceae</taxon>
        <taxon>Streptomyces</taxon>
    </lineage>
</organism>
<dbReference type="EMBL" id="CM000951">
    <property type="protein sequence ID" value="EDY59492.2"/>
    <property type="molecule type" value="Genomic_DNA"/>
</dbReference>
<keyword evidence="2" id="KW-1185">Reference proteome</keyword>